<protein>
    <submittedName>
        <fullName evidence="2">Uncharacterized protein</fullName>
    </submittedName>
</protein>
<organism evidence="2 3">
    <name type="scientific">Blepharisma stoltei</name>
    <dbReference type="NCBI Taxonomy" id="1481888"/>
    <lineage>
        <taxon>Eukaryota</taxon>
        <taxon>Sar</taxon>
        <taxon>Alveolata</taxon>
        <taxon>Ciliophora</taxon>
        <taxon>Postciliodesmatophora</taxon>
        <taxon>Heterotrichea</taxon>
        <taxon>Heterotrichida</taxon>
        <taxon>Blepharismidae</taxon>
        <taxon>Blepharisma</taxon>
    </lineage>
</organism>
<dbReference type="Proteomes" id="UP001162131">
    <property type="component" value="Unassembled WGS sequence"/>
</dbReference>
<name>A0AAU9JLJ8_9CILI</name>
<keyword evidence="3" id="KW-1185">Reference proteome</keyword>
<evidence type="ECO:0000313" key="3">
    <source>
        <dbReference type="Proteomes" id="UP001162131"/>
    </source>
</evidence>
<dbReference type="EMBL" id="CAJZBQ010000029">
    <property type="protein sequence ID" value="CAG9321732.1"/>
    <property type="molecule type" value="Genomic_DNA"/>
</dbReference>
<dbReference type="AlphaFoldDB" id="A0AAU9JLJ8"/>
<sequence length="316" mass="35710">MYNYNSASKNKLSPRNCRLNSPASPRYTSPIKSSSKSLLRPQKFVKFQEFSPGLRKADDLKLCLKSLYQEIKYNCSQSTSKASSNILRPNKLQTGSSSESPFKSEILPKISQKRTHKRTNWSLEYDKKVIEPSNHLRIKGKITIDSLLASMKKRHQAALELRSKPSIKHIRSGTNITPHEISNTYGFNAMINPNLNNSHNSHTNLQWNEGKYGVSSNPPSRDQTPTKEASETFIKPIKNEYISKLNLSMDSQASLVNFSNANDVANQKSNIFIKVNAHSVSPRSRYNNSPVLSGILKTIKERQQSSNGSIRLDHYN</sequence>
<reference evidence="2" key="1">
    <citation type="submission" date="2021-09" db="EMBL/GenBank/DDBJ databases">
        <authorList>
            <consortium name="AG Swart"/>
            <person name="Singh M."/>
            <person name="Singh A."/>
            <person name="Seah K."/>
            <person name="Emmerich C."/>
        </authorList>
    </citation>
    <scope>NUCLEOTIDE SEQUENCE</scope>
    <source>
        <strain evidence="2">ATCC30299</strain>
    </source>
</reference>
<proteinExistence type="predicted"/>
<gene>
    <name evidence="2" type="ORF">BSTOLATCC_MIC29643</name>
</gene>
<feature type="region of interest" description="Disordered" evidence="1">
    <location>
        <begin position="1"/>
        <end position="35"/>
    </location>
</feature>
<comment type="caution">
    <text evidence="2">The sequence shown here is derived from an EMBL/GenBank/DDBJ whole genome shotgun (WGS) entry which is preliminary data.</text>
</comment>
<evidence type="ECO:0000313" key="2">
    <source>
        <dbReference type="EMBL" id="CAG9321732.1"/>
    </source>
</evidence>
<feature type="compositionally biased region" description="Polar residues" evidence="1">
    <location>
        <begin position="214"/>
        <end position="223"/>
    </location>
</feature>
<feature type="region of interest" description="Disordered" evidence="1">
    <location>
        <begin position="204"/>
        <end position="229"/>
    </location>
</feature>
<evidence type="ECO:0000256" key="1">
    <source>
        <dbReference type="SAM" id="MobiDB-lite"/>
    </source>
</evidence>
<accession>A0AAU9JLJ8</accession>